<dbReference type="Proteomes" id="UP001596001">
    <property type="component" value="Unassembled WGS sequence"/>
</dbReference>
<protein>
    <submittedName>
        <fullName evidence="1">Uncharacterized protein</fullName>
    </submittedName>
</protein>
<gene>
    <name evidence="1" type="ORF">ACFO6X_05145</name>
</gene>
<dbReference type="RefSeq" id="WP_382430730.1">
    <property type="nucleotide sequence ID" value="NZ_JBHSHJ010000003.1"/>
</dbReference>
<evidence type="ECO:0000313" key="1">
    <source>
        <dbReference type="EMBL" id="MFC4788369.1"/>
    </source>
</evidence>
<keyword evidence="2" id="KW-1185">Reference proteome</keyword>
<sequence>MSEIDPNRVVDFMVSNAVKFAQAKANRVYLEEFRKSKKALLMAECTEKAANAREQYAYSHPEYIQLLEGLREAVQVEEELRWRQVAAQLRVEVWRSREASNRAQDRVTR</sequence>
<dbReference type="EMBL" id="JBHSHJ010000003">
    <property type="protein sequence ID" value="MFC4788369.1"/>
    <property type="molecule type" value="Genomic_DNA"/>
</dbReference>
<accession>A0ABV9QBW1</accession>
<proteinExistence type="predicted"/>
<organism evidence="1 2">
    <name type="scientific">Giesbergeria sinuosa</name>
    <dbReference type="NCBI Taxonomy" id="80883"/>
    <lineage>
        <taxon>Bacteria</taxon>
        <taxon>Pseudomonadati</taxon>
        <taxon>Pseudomonadota</taxon>
        <taxon>Betaproteobacteria</taxon>
        <taxon>Burkholderiales</taxon>
        <taxon>Comamonadaceae</taxon>
        <taxon>Giesbergeria</taxon>
    </lineage>
</organism>
<evidence type="ECO:0000313" key="2">
    <source>
        <dbReference type="Proteomes" id="UP001596001"/>
    </source>
</evidence>
<reference evidence="2" key="1">
    <citation type="journal article" date="2019" name="Int. J. Syst. Evol. Microbiol.">
        <title>The Global Catalogue of Microorganisms (GCM) 10K type strain sequencing project: providing services to taxonomists for standard genome sequencing and annotation.</title>
        <authorList>
            <consortium name="The Broad Institute Genomics Platform"/>
            <consortium name="The Broad Institute Genome Sequencing Center for Infectious Disease"/>
            <person name="Wu L."/>
            <person name="Ma J."/>
        </authorList>
    </citation>
    <scope>NUCLEOTIDE SEQUENCE [LARGE SCALE GENOMIC DNA]</scope>
    <source>
        <strain evidence="2">CCUG 49452</strain>
    </source>
</reference>
<name>A0ABV9QBW1_9BURK</name>
<comment type="caution">
    <text evidence="1">The sequence shown here is derived from an EMBL/GenBank/DDBJ whole genome shotgun (WGS) entry which is preliminary data.</text>
</comment>